<organism evidence="4 5">
    <name type="scientific">Trifolium subterraneum</name>
    <name type="common">Subterranean clover</name>
    <dbReference type="NCBI Taxonomy" id="3900"/>
    <lineage>
        <taxon>Eukaryota</taxon>
        <taxon>Viridiplantae</taxon>
        <taxon>Streptophyta</taxon>
        <taxon>Embryophyta</taxon>
        <taxon>Tracheophyta</taxon>
        <taxon>Spermatophyta</taxon>
        <taxon>Magnoliopsida</taxon>
        <taxon>eudicotyledons</taxon>
        <taxon>Gunneridae</taxon>
        <taxon>Pentapetalae</taxon>
        <taxon>rosids</taxon>
        <taxon>fabids</taxon>
        <taxon>Fabales</taxon>
        <taxon>Fabaceae</taxon>
        <taxon>Papilionoideae</taxon>
        <taxon>50 kb inversion clade</taxon>
        <taxon>NPAAA clade</taxon>
        <taxon>Hologalegina</taxon>
        <taxon>IRL clade</taxon>
        <taxon>Trifolieae</taxon>
        <taxon>Trifolium</taxon>
    </lineage>
</organism>
<evidence type="ECO:0000313" key="5">
    <source>
        <dbReference type="Proteomes" id="UP000242715"/>
    </source>
</evidence>
<dbReference type="OrthoDB" id="1380667at2759"/>
<proteinExistence type="predicted"/>
<feature type="domain" description="RNase H type-1" evidence="2">
    <location>
        <begin position="259"/>
        <end position="378"/>
    </location>
</feature>
<evidence type="ECO:0000259" key="2">
    <source>
        <dbReference type="Pfam" id="PF13456"/>
    </source>
</evidence>
<accession>A0A2Z6M8F2</accession>
<keyword evidence="5" id="KW-1185">Reference proteome</keyword>
<dbReference type="SUPFAM" id="SSF53098">
    <property type="entry name" value="Ribonuclease H-like"/>
    <property type="match status" value="1"/>
</dbReference>
<dbReference type="InterPro" id="IPR036397">
    <property type="entry name" value="RNaseH_sf"/>
</dbReference>
<keyword evidence="1" id="KW-0812">Transmembrane</keyword>
<dbReference type="InterPro" id="IPR044730">
    <property type="entry name" value="RNase_H-like_dom_plant"/>
</dbReference>
<evidence type="ECO:0000256" key="1">
    <source>
        <dbReference type="SAM" id="Phobius"/>
    </source>
</evidence>
<keyword evidence="1" id="KW-0472">Membrane</keyword>
<feature type="transmembrane region" description="Helical" evidence="1">
    <location>
        <begin position="6"/>
        <end position="25"/>
    </location>
</feature>
<dbReference type="GO" id="GO:0004523">
    <property type="term" value="F:RNA-DNA hybrid ribonuclease activity"/>
    <property type="evidence" value="ECO:0007669"/>
    <property type="project" value="InterPro"/>
</dbReference>
<dbReference type="GO" id="GO:0003676">
    <property type="term" value="F:nucleic acid binding"/>
    <property type="evidence" value="ECO:0007669"/>
    <property type="project" value="InterPro"/>
</dbReference>
<evidence type="ECO:0000259" key="3">
    <source>
        <dbReference type="Pfam" id="PF13966"/>
    </source>
</evidence>
<gene>
    <name evidence="4" type="ORF">TSUD_221100</name>
</gene>
<dbReference type="CDD" id="cd06222">
    <property type="entry name" value="RNase_H_like"/>
    <property type="match status" value="1"/>
</dbReference>
<dbReference type="PANTHER" id="PTHR47723:SF23">
    <property type="entry name" value="REVERSE TRANSCRIPTASE-LIKE PROTEIN"/>
    <property type="match status" value="1"/>
</dbReference>
<dbReference type="Pfam" id="PF13966">
    <property type="entry name" value="zf-RVT"/>
    <property type="match status" value="1"/>
</dbReference>
<evidence type="ECO:0000313" key="4">
    <source>
        <dbReference type="EMBL" id="GAU26383.1"/>
    </source>
</evidence>
<protein>
    <submittedName>
        <fullName evidence="4">Uncharacterized protein</fullName>
    </submittedName>
</protein>
<name>A0A2Z6M8F2_TRISU</name>
<reference evidence="5" key="1">
    <citation type="journal article" date="2017" name="Front. Plant Sci.">
        <title>Climate Clever Clovers: New Paradigm to Reduce the Environmental Footprint of Ruminants by Breeding Low Methanogenic Forages Utilizing Haplotype Variation.</title>
        <authorList>
            <person name="Kaur P."/>
            <person name="Appels R."/>
            <person name="Bayer P.E."/>
            <person name="Keeble-Gagnere G."/>
            <person name="Wang J."/>
            <person name="Hirakawa H."/>
            <person name="Shirasawa K."/>
            <person name="Vercoe P."/>
            <person name="Stefanova K."/>
            <person name="Durmic Z."/>
            <person name="Nichols P."/>
            <person name="Revell C."/>
            <person name="Isobe S.N."/>
            <person name="Edwards D."/>
            <person name="Erskine W."/>
        </authorList>
    </citation>
    <scope>NUCLEOTIDE SEQUENCE [LARGE SCALE GENOMIC DNA]</scope>
    <source>
        <strain evidence="5">cv. Daliak</strain>
    </source>
</reference>
<dbReference type="InterPro" id="IPR026960">
    <property type="entry name" value="RVT-Znf"/>
</dbReference>
<feature type="domain" description="Reverse transcriptase zinc-binding" evidence="3">
    <location>
        <begin position="51"/>
        <end position="134"/>
    </location>
</feature>
<dbReference type="AlphaFoldDB" id="A0A2Z6M8F2"/>
<sequence>MSTFGPILGVVTLWSALLIFLLSFIKGLKLLLVVLLKDEFLWNHSHDGNLSFKDAYLFHCQEGQQISWAKSIWNPAIPPSKIFLLWRSLHGKLPTDENLSLGGCCIPSMCNLCGLAAESTSHLFLTCNFATSIWKWLGSILQVHCSFSSINDSLKLCSPQNSPLCNLVILVAVINIFNVIWFCRNQSRFNDRPTYLGTAINLIISGVSLSGNNNNLTVNSSIYEFVILKAFNVQIKNVHNLVIKEVLWQPPCFNWVKCNIDGSSLGNPGLSSCGGLFRNCSATFLGAFAYNLGISNSLVAELNGAMFAIELSVQKGWLNLWLETDSMLVVSAFKNPHVIPWQIKTRWHNCIHLTHSLNFVISHIYRECNSCADKLANLGLSLASHTWWCQPPNVIKEDMGRNSLGRPFYRFS</sequence>
<dbReference type="EMBL" id="DF973334">
    <property type="protein sequence ID" value="GAU26383.1"/>
    <property type="molecule type" value="Genomic_DNA"/>
</dbReference>
<dbReference type="Gene3D" id="3.30.420.10">
    <property type="entry name" value="Ribonuclease H-like superfamily/Ribonuclease H"/>
    <property type="match status" value="1"/>
</dbReference>
<keyword evidence="1" id="KW-1133">Transmembrane helix</keyword>
<dbReference type="Proteomes" id="UP000242715">
    <property type="component" value="Unassembled WGS sequence"/>
</dbReference>
<dbReference type="InterPro" id="IPR002156">
    <property type="entry name" value="RNaseH_domain"/>
</dbReference>
<dbReference type="InterPro" id="IPR053151">
    <property type="entry name" value="RNase_H-like"/>
</dbReference>
<dbReference type="InterPro" id="IPR012337">
    <property type="entry name" value="RNaseH-like_sf"/>
</dbReference>
<dbReference type="Pfam" id="PF13456">
    <property type="entry name" value="RVT_3"/>
    <property type="match status" value="1"/>
</dbReference>
<dbReference type="PANTHER" id="PTHR47723">
    <property type="entry name" value="OS05G0353850 PROTEIN"/>
    <property type="match status" value="1"/>
</dbReference>